<evidence type="ECO:0000259" key="6">
    <source>
        <dbReference type="PROSITE" id="PS50860"/>
    </source>
</evidence>
<protein>
    <submittedName>
        <fullName evidence="7">DHHA1 domain-containing protein</fullName>
    </submittedName>
</protein>
<evidence type="ECO:0000313" key="8">
    <source>
        <dbReference type="Proteomes" id="UP001589854"/>
    </source>
</evidence>
<dbReference type="Pfam" id="PF07973">
    <property type="entry name" value="tRNA_SAD"/>
    <property type="match status" value="1"/>
</dbReference>
<reference evidence="7 8" key="1">
    <citation type="submission" date="2024-09" db="EMBL/GenBank/DDBJ databases">
        <authorList>
            <person name="Sun Q."/>
            <person name="Mori K."/>
        </authorList>
    </citation>
    <scope>NUCLEOTIDE SEQUENCE [LARGE SCALE GENOMIC DNA]</scope>
    <source>
        <strain evidence="7 8">CCM 7228</strain>
    </source>
</reference>
<sequence length="402" mass="44901">MTTKLYYQSPYTESFSTPVTKQAKDEAGNWFVVLEGTAFYPTGGGQPHDTGNLNGISVVDVQEVDSEIRHYLESPLPDSNAVIHGEIDWNRRFDHMQQHAGQHLLSAAFEELFSYKTVSFHLGKEISTIDLAIKDLTEKEAVEVENTVNRVIRENRPIEAKWVNEQELSQYPLRKKLAVTENIRLVIVPDFDYNGCGGTHPETTGEVSTLKILSWEKQRKQIRISFVCGNRVLKQLHQKQAVLTQLTGLLNAPEQGMVEAVKRLLEQSKNQDKAIKEVKEELIQYEAKSFASQVETISGRKIIKTVFQNRPIAELQSLARSIIAEVSNVVIFLVAENEDKLQFVCARGSASDVNMKPILEKILPIINGKGGGSESFAQGGGENLLSGEELIDKLVISCSTTF</sequence>
<dbReference type="SMART" id="SM00863">
    <property type="entry name" value="tRNA_SAD"/>
    <property type="match status" value="1"/>
</dbReference>
<organism evidence="7 8">
    <name type="scientific">Metabacillus herbersteinensis</name>
    <dbReference type="NCBI Taxonomy" id="283816"/>
    <lineage>
        <taxon>Bacteria</taxon>
        <taxon>Bacillati</taxon>
        <taxon>Bacillota</taxon>
        <taxon>Bacilli</taxon>
        <taxon>Bacillales</taxon>
        <taxon>Bacillaceae</taxon>
        <taxon>Metabacillus</taxon>
    </lineage>
</organism>
<evidence type="ECO:0000256" key="3">
    <source>
        <dbReference type="ARBA" id="ARBA00022723"/>
    </source>
</evidence>
<evidence type="ECO:0000256" key="2">
    <source>
        <dbReference type="ARBA" id="ARBA00004496"/>
    </source>
</evidence>
<accession>A0ABV6GFZ6</accession>
<dbReference type="Pfam" id="PF02272">
    <property type="entry name" value="DHHA1"/>
    <property type="match status" value="1"/>
</dbReference>
<comment type="caution">
    <text evidence="7">The sequence shown here is derived from an EMBL/GenBank/DDBJ whole genome shotgun (WGS) entry which is preliminary data.</text>
</comment>
<dbReference type="InterPro" id="IPR018165">
    <property type="entry name" value="Ala-tRNA-synth_IIc_core"/>
</dbReference>
<dbReference type="EMBL" id="JBHLVO010000011">
    <property type="protein sequence ID" value="MFC0272613.1"/>
    <property type="molecule type" value="Genomic_DNA"/>
</dbReference>
<dbReference type="Gene3D" id="3.30.980.10">
    <property type="entry name" value="Threonyl-trna Synthetase, Chain A, domain 2"/>
    <property type="match status" value="1"/>
</dbReference>
<dbReference type="SUPFAM" id="SSF50447">
    <property type="entry name" value="Translation proteins"/>
    <property type="match status" value="1"/>
</dbReference>
<evidence type="ECO:0000256" key="4">
    <source>
        <dbReference type="ARBA" id="ARBA00022833"/>
    </source>
</evidence>
<dbReference type="Gene3D" id="3.10.310.40">
    <property type="match status" value="1"/>
</dbReference>
<comment type="subcellular location">
    <subcellularLocation>
        <location evidence="2">Cytoplasm</location>
    </subcellularLocation>
</comment>
<evidence type="ECO:0000256" key="5">
    <source>
        <dbReference type="SAM" id="Coils"/>
    </source>
</evidence>
<name>A0ABV6GFZ6_9BACI</name>
<feature type="coiled-coil region" evidence="5">
    <location>
        <begin position="261"/>
        <end position="288"/>
    </location>
</feature>
<feature type="domain" description="Alanyl-transfer RNA synthetases family profile" evidence="6">
    <location>
        <begin position="1"/>
        <end position="238"/>
    </location>
</feature>
<evidence type="ECO:0000256" key="1">
    <source>
        <dbReference type="ARBA" id="ARBA00001947"/>
    </source>
</evidence>
<dbReference type="InterPro" id="IPR051335">
    <property type="entry name" value="Alanyl-tRNA_Editing_Enzymes"/>
</dbReference>
<dbReference type="PANTHER" id="PTHR43462">
    <property type="entry name" value="ALANYL-TRNA EDITING PROTEIN"/>
    <property type="match status" value="1"/>
</dbReference>
<dbReference type="InterPro" id="IPR003156">
    <property type="entry name" value="DHHA1_dom"/>
</dbReference>
<keyword evidence="5" id="KW-0175">Coiled coil</keyword>
<dbReference type="PANTHER" id="PTHR43462:SF1">
    <property type="entry name" value="ALANYL-TRNA EDITING PROTEIN AARSD1"/>
    <property type="match status" value="1"/>
</dbReference>
<dbReference type="InterPro" id="IPR012947">
    <property type="entry name" value="tRNA_SAD"/>
</dbReference>
<keyword evidence="8" id="KW-1185">Reference proteome</keyword>
<dbReference type="RefSeq" id="WP_378935104.1">
    <property type="nucleotide sequence ID" value="NZ_JBHLVO010000011.1"/>
</dbReference>
<proteinExistence type="predicted"/>
<dbReference type="Gene3D" id="2.40.30.130">
    <property type="match status" value="1"/>
</dbReference>
<keyword evidence="4" id="KW-0862">Zinc</keyword>
<gene>
    <name evidence="7" type="ORF">ACFFIX_14345</name>
</gene>
<keyword evidence="3" id="KW-0479">Metal-binding</keyword>
<dbReference type="InterPro" id="IPR009000">
    <property type="entry name" value="Transl_B-barrel_sf"/>
</dbReference>
<dbReference type="PROSITE" id="PS50860">
    <property type="entry name" value="AA_TRNA_LIGASE_II_ALA"/>
    <property type="match status" value="1"/>
</dbReference>
<dbReference type="Proteomes" id="UP001589854">
    <property type="component" value="Unassembled WGS sequence"/>
</dbReference>
<evidence type="ECO:0000313" key="7">
    <source>
        <dbReference type="EMBL" id="MFC0272613.1"/>
    </source>
</evidence>
<comment type="cofactor">
    <cofactor evidence="1">
        <name>Zn(2+)</name>
        <dbReference type="ChEBI" id="CHEBI:29105"/>
    </cofactor>
</comment>
<dbReference type="InterPro" id="IPR018163">
    <property type="entry name" value="Thr/Ala-tRNA-synth_IIc_edit"/>
</dbReference>
<dbReference type="SUPFAM" id="SSF55186">
    <property type="entry name" value="ThrRS/AlaRS common domain"/>
    <property type="match status" value="1"/>
</dbReference>